<dbReference type="RefSeq" id="WP_221313778.1">
    <property type="nucleotide sequence ID" value="NZ_JAAOZT010000006.1"/>
</dbReference>
<gene>
    <name evidence="2" type="ORF">HNR39_001022</name>
</gene>
<organism evidence="2 3">
    <name type="scientific">Glaciimonas immobilis</name>
    <dbReference type="NCBI Taxonomy" id="728004"/>
    <lineage>
        <taxon>Bacteria</taxon>
        <taxon>Pseudomonadati</taxon>
        <taxon>Pseudomonadota</taxon>
        <taxon>Betaproteobacteria</taxon>
        <taxon>Burkholderiales</taxon>
        <taxon>Oxalobacteraceae</taxon>
        <taxon>Glaciimonas</taxon>
    </lineage>
</organism>
<evidence type="ECO:0000313" key="3">
    <source>
        <dbReference type="Proteomes" id="UP000571084"/>
    </source>
</evidence>
<dbReference type="EMBL" id="JACHHQ010000002">
    <property type="protein sequence ID" value="MBB5199195.1"/>
    <property type="molecule type" value="Genomic_DNA"/>
</dbReference>
<name>A0A840RNC5_9BURK</name>
<keyword evidence="1" id="KW-0472">Membrane</keyword>
<evidence type="ECO:0000313" key="2">
    <source>
        <dbReference type="EMBL" id="MBB5199195.1"/>
    </source>
</evidence>
<feature type="transmembrane region" description="Helical" evidence="1">
    <location>
        <begin position="92"/>
        <end position="111"/>
    </location>
</feature>
<accession>A0A840RNC5</accession>
<sequence length="179" mass="19436">MIKEWIRARAHSKDVVPVSIPASDAALEAVRRRCESLVARRALWSAGASALPVFGVDIAVDIHLLSGLIEDINAEFGLTPQQIEMLHPNRKVAIYSVIVGAGSTLVGRMVTRELILKILMRSGVRVVSKNAVRLVPIAGQMVSAAIGYSAFRAVGTRHIDVCMKVVEELFKLPLSDEEA</sequence>
<evidence type="ECO:0000256" key="1">
    <source>
        <dbReference type="SAM" id="Phobius"/>
    </source>
</evidence>
<keyword evidence="1" id="KW-1133">Transmembrane helix</keyword>
<comment type="caution">
    <text evidence="2">The sequence shown here is derived from an EMBL/GenBank/DDBJ whole genome shotgun (WGS) entry which is preliminary data.</text>
</comment>
<dbReference type="Proteomes" id="UP000571084">
    <property type="component" value="Unassembled WGS sequence"/>
</dbReference>
<evidence type="ECO:0008006" key="4">
    <source>
        <dbReference type="Google" id="ProtNLM"/>
    </source>
</evidence>
<dbReference type="AlphaFoldDB" id="A0A840RNC5"/>
<protein>
    <recommendedName>
        <fullName evidence="4">DUF697 domain-containing protein</fullName>
    </recommendedName>
</protein>
<keyword evidence="1" id="KW-0812">Transmembrane</keyword>
<reference evidence="2 3" key="1">
    <citation type="submission" date="2020-08" db="EMBL/GenBank/DDBJ databases">
        <title>Genomic Encyclopedia of Type Strains, Phase IV (KMG-IV): sequencing the most valuable type-strain genomes for metagenomic binning, comparative biology and taxonomic classification.</title>
        <authorList>
            <person name="Goeker M."/>
        </authorList>
    </citation>
    <scope>NUCLEOTIDE SEQUENCE [LARGE SCALE GENOMIC DNA]</scope>
    <source>
        <strain evidence="2 3">DSM 23240</strain>
    </source>
</reference>
<keyword evidence="3" id="KW-1185">Reference proteome</keyword>
<proteinExistence type="predicted"/>